<proteinExistence type="predicted"/>
<protein>
    <submittedName>
        <fullName evidence="2">Uncharacterized protein</fullName>
    </submittedName>
</protein>
<feature type="region of interest" description="Disordered" evidence="1">
    <location>
        <begin position="1"/>
        <end position="41"/>
    </location>
</feature>
<sequence>MEKEGAQLGQSLPMLAPRTGGSSICAAAGKGRHGGKEELLRRTESRGKWGCWAEEGAGPGRFLVAGREEQGAPWPWRNGDSRGEVRGRRALSLLQPWGAKKEEGARWPWSRGVAGGKRRPAQARAEAWSAQEKPGRRELVGRYPTAERHGHGGSSLLAAVWEKECVLLS</sequence>
<name>A0A3L6DLU5_MAIZE</name>
<gene>
    <name evidence="2" type="ORF">Zm00014a_037012</name>
</gene>
<comment type="caution">
    <text evidence="2">The sequence shown here is derived from an EMBL/GenBank/DDBJ whole genome shotgun (WGS) entry which is preliminary data.</text>
</comment>
<dbReference type="Proteomes" id="UP000251960">
    <property type="component" value="Chromosome 8"/>
</dbReference>
<organism evidence="2">
    <name type="scientific">Zea mays</name>
    <name type="common">Maize</name>
    <dbReference type="NCBI Taxonomy" id="4577"/>
    <lineage>
        <taxon>Eukaryota</taxon>
        <taxon>Viridiplantae</taxon>
        <taxon>Streptophyta</taxon>
        <taxon>Embryophyta</taxon>
        <taxon>Tracheophyta</taxon>
        <taxon>Spermatophyta</taxon>
        <taxon>Magnoliopsida</taxon>
        <taxon>Liliopsida</taxon>
        <taxon>Poales</taxon>
        <taxon>Poaceae</taxon>
        <taxon>PACMAD clade</taxon>
        <taxon>Panicoideae</taxon>
        <taxon>Andropogonodae</taxon>
        <taxon>Andropogoneae</taxon>
        <taxon>Tripsacinae</taxon>
        <taxon>Zea</taxon>
    </lineage>
</organism>
<evidence type="ECO:0000256" key="1">
    <source>
        <dbReference type="SAM" id="MobiDB-lite"/>
    </source>
</evidence>
<accession>A0A3L6DLU5</accession>
<reference evidence="2" key="1">
    <citation type="journal article" date="2018" name="Nat. Genet.">
        <title>Extensive intraspecific gene order and gene structural variations between Mo17 and other maize genomes.</title>
        <authorList>
            <person name="Sun S."/>
            <person name="Zhou Y."/>
            <person name="Chen J."/>
            <person name="Shi J."/>
            <person name="Zhao H."/>
            <person name="Zhao H."/>
            <person name="Song W."/>
            <person name="Zhang M."/>
            <person name="Cui Y."/>
            <person name="Dong X."/>
            <person name="Liu H."/>
            <person name="Ma X."/>
            <person name="Jiao Y."/>
            <person name="Wang B."/>
            <person name="Wei X."/>
            <person name="Stein J.C."/>
            <person name="Glaubitz J.C."/>
            <person name="Lu F."/>
            <person name="Yu G."/>
            <person name="Liang C."/>
            <person name="Fengler K."/>
            <person name="Li B."/>
            <person name="Rafalski A."/>
            <person name="Schnable P.S."/>
            <person name="Ware D.H."/>
            <person name="Buckler E.S."/>
            <person name="Lai J."/>
        </authorList>
    </citation>
    <scope>NUCLEOTIDE SEQUENCE [LARGE SCALE GENOMIC DNA]</scope>
    <source>
        <tissue evidence="2">Seedling</tissue>
    </source>
</reference>
<evidence type="ECO:0000313" key="2">
    <source>
        <dbReference type="EMBL" id="PWZ09499.1"/>
    </source>
</evidence>
<dbReference type="EMBL" id="NCVQ01000009">
    <property type="protein sequence ID" value="PWZ09499.1"/>
    <property type="molecule type" value="Genomic_DNA"/>
</dbReference>
<dbReference type="AlphaFoldDB" id="A0A3L6DLU5"/>